<accession>A0A8J5CLM4</accession>
<protein>
    <submittedName>
        <fullName evidence="1">Retrovirus-related Pol polyprotein from transposon opus</fullName>
    </submittedName>
</protein>
<evidence type="ECO:0000313" key="1">
    <source>
        <dbReference type="EMBL" id="KAG0715035.1"/>
    </source>
</evidence>
<dbReference type="OrthoDB" id="6379273at2759"/>
<organism evidence="1 2">
    <name type="scientific">Chionoecetes opilio</name>
    <name type="common">Atlantic snow crab</name>
    <name type="synonym">Cancer opilio</name>
    <dbReference type="NCBI Taxonomy" id="41210"/>
    <lineage>
        <taxon>Eukaryota</taxon>
        <taxon>Metazoa</taxon>
        <taxon>Ecdysozoa</taxon>
        <taxon>Arthropoda</taxon>
        <taxon>Crustacea</taxon>
        <taxon>Multicrustacea</taxon>
        <taxon>Malacostraca</taxon>
        <taxon>Eumalacostraca</taxon>
        <taxon>Eucarida</taxon>
        <taxon>Decapoda</taxon>
        <taxon>Pleocyemata</taxon>
        <taxon>Brachyura</taxon>
        <taxon>Eubrachyura</taxon>
        <taxon>Majoidea</taxon>
        <taxon>Majidae</taxon>
        <taxon>Chionoecetes</taxon>
    </lineage>
</organism>
<dbReference type="Gene3D" id="3.30.70.270">
    <property type="match status" value="1"/>
</dbReference>
<dbReference type="InterPro" id="IPR043128">
    <property type="entry name" value="Rev_trsase/Diguanyl_cyclase"/>
</dbReference>
<evidence type="ECO:0000313" key="2">
    <source>
        <dbReference type="Proteomes" id="UP000770661"/>
    </source>
</evidence>
<dbReference type="InterPro" id="IPR043502">
    <property type="entry name" value="DNA/RNA_pol_sf"/>
</dbReference>
<dbReference type="Proteomes" id="UP000770661">
    <property type="component" value="Unassembled WGS sequence"/>
</dbReference>
<keyword evidence="2" id="KW-1185">Reference proteome</keyword>
<dbReference type="PANTHER" id="PTHR37984">
    <property type="entry name" value="PROTEIN CBG26694"/>
    <property type="match status" value="1"/>
</dbReference>
<dbReference type="SUPFAM" id="SSF56672">
    <property type="entry name" value="DNA/RNA polymerases"/>
    <property type="match status" value="1"/>
</dbReference>
<name>A0A8J5CLM4_CHIOP</name>
<gene>
    <name evidence="1" type="primary">pol_46</name>
    <name evidence="1" type="ORF">GWK47_012856</name>
</gene>
<dbReference type="AlphaFoldDB" id="A0A8J5CLM4"/>
<dbReference type="InterPro" id="IPR050951">
    <property type="entry name" value="Retrovirus_Pol_polyprotein"/>
</dbReference>
<proteinExistence type="predicted"/>
<dbReference type="PANTHER" id="PTHR37984:SF5">
    <property type="entry name" value="PROTEIN NYNRIN-LIKE"/>
    <property type="match status" value="1"/>
</dbReference>
<dbReference type="EMBL" id="JACEEZ010020085">
    <property type="protein sequence ID" value="KAG0715035.1"/>
    <property type="molecule type" value="Genomic_DNA"/>
</dbReference>
<comment type="caution">
    <text evidence="1">The sequence shown here is derived from an EMBL/GenBank/DDBJ whole genome shotgun (WGS) entry which is preliminary data.</text>
</comment>
<dbReference type="GO" id="GO:0071897">
    <property type="term" value="P:DNA biosynthetic process"/>
    <property type="evidence" value="ECO:0007669"/>
    <property type="project" value="UniProtKB-ARBA"/>
</dbReference>
<reference evidence="1" key="1">
    <citation type="submission" date="2020-07" db="EMBL/GenBank/DDBJ databases">
        <title>The High-quality genome of the commercially important snow crab, Chionoecetes opilio.</title>
        <authorList>
            <person name="Jeong J.-H."/>
            <person name="Ryu S."/>
        </authorList>
    </citation>
    <scope>NUCLEOTIDE SEQUENCE</scope>
    <source>
        <strain evidence="1">MADBK_172401_WGS</strain>
        <tissue evidence="1">Digestive gland</tissue>
    </source>
</reference>
<sequence length="223" mass="24927">MKVLARCRAHGVTLNAEKFVLAAPKVRFCGYQLSHDGIAADPEKVRAITDFAKPANLTDLRSFMGLANQLAEFSPDISCAAAPLPLLMSPKRMFVWTADHDQAFQKAQRGPYPVHLSLPPSIQSSRPSCRQTLHVYTVWDTLSYRITAEEVSDSPMWLTLLNDPRPATPPSSWSYWQYVGDERSRFFPRGAFPHFGLVTDHRPLVPILNNYSLDAIATLVSSV</sequence>